<evidence type="ECO:0000256" key="13">
    <source>
        <dbReference type="ARBA" id="ARBA00023237"/>
    </source>
</evidence>
<name>A0A0M0HJC5_VIBNE</name>
<dbReference type="EC" id="3.1.3.5" evidence="6"/>
<dbReference type="Gene3D" id="3.90.780.10">
    <property type="entry name" value="5'-Nucleotidase, C-terminal domain"/>
    <property type="match status" value="1"/>
</dbReference>
<evidence type="ECO:0000313" key="20">
    <source>
        <dbReference type="EMBL" id="KOO02126.1"/>
    </source>
</evidence>
<dbReference type="PROSITE" id="PS00785">
    <property type="entry name" value="5_NUCLEOTIDASE_1"/>
    <property type="match status" value="1"/>
</dbReference>
<evidence type="ECO:0000256" key="15">
    <source>
        <dbReference type="ARBA" id="ARBA00056864"/>
    </source>
</evidence>
<evidence type="ECO:0000256" key="17">
    <source>
        <dbReference type="RuleBase" id="RU362119"/>
    </source>
</evidence>
<dbReference type="InterPro" id="IPR036907">
    <property type="entry name" value="5'-Nucleotdase_C_sf"/>
</dbReference>
<feature type="domain" description="Calcineurin-like phosphoesterase" evidence="18">
    <location>
        <begin position="39"/>
        <end position="258"/>
    </location>
</feature>
<dbReference type="GO" id="GO:0008253">
    <property type="term" value="F:5'-nucleotidase activity"/>
    <property type="evidence" value="ECO:0007669"/>
    <property type="project" value="UniProtKB-EC"/>
</dbReference>
<dbReference type="Gene3D" id="3.60.21.10">
    <property type="match status" value="1"/>
</dbReference>
<proteinExistence type="inferred from homology"/>
<keyword evidence="12" id="KW-0564">Palmitate</keyword>
<evidence type="ECO:0000256" key="7">
    <source>
        <dbReference type="ARBA" id="ARBA00022723"/>
    </source>
</evidence>
<keyword evidence="8 17" id="KW-0732">Signal</keyword>
<dbReference type="SUPFAM" id="SSF55816">
    <property type="entry name" value="5'-nucleotidase (syn. UDP-sugar hydrolase), C-terminal domain"/>
    <property type="match status" value="1"/>
</dbReference>
<dbReference type="GO" id="GO:0030288">
    <property type="term" value="C:outer membrane-bounded periplasmic space"/>
    <property type="evidence" value="ECO:0007669"/>
    <property type="project" value="TreeGrafter"/>
</dbReference>
<dbReference type="InterPro" id="IPR006179">
    <property type="entry name" value="5_nucleotidase/apyrase"/>
</dbReference>
<comment type="caution">
    <text evidence="20">The sequence shown here is derived from an EMBL/GenBank/DDBJ whole genome shotgun (WGS) entry which is preliminary data.</text>
</comment>
<organism evidence="20 21">
    <name type="scientific">Vibrio nereis</name>
    <dbReference type="NCBI Taxonomy" id="693"/>
    <lineage>
        <taxon>Bacteria</taxon>
        <taxon>Pseudomonadati</taxon>
        <taxon>Pseudomonadota</taxon>
        <taxon>Gammaproteobacteria</taxon>
        <taxon>Vibrionales</taxon>
        <taxon>Vibrionaceae</taxon>
        <taxon>Vibrio</taxon>
    </lineage>
</organism>
<dbReference type="PANTHER" id="PTHR11575:SF46">
    <property type="entry name" value="PROTEIN USHA"/>
    <property type="match status" value="1"/>
</dbReference>
<comment type="subcellular location">
    <subcellularLocation>
        <location evidence="4">Cell outer membrane</location>
        <topology evidence="4">Lipid-anchor</topology>
    </subcellularLocation>
</comment>
<dbReference type="PANTHER" id="PTHR11575">
    <property type="entry name" value="5'-NUCLEOTIDASE-RELATED"/>
    <property type="match status" value="1"/>
</dbReference>
<dbReference type="Pfam" id="PF00149">
    <property type="entry name" value="Metallophos"/>
    <property type="match status" value="1"/>
</dbReference>
<comment type="similarity">
    <text evidence="5 17">Belongs to the 5'-nucleotidase family.</text>
</comment>
<keyword evidence="13" id="KW-0998">Cell outer membrane</keyword>
<keyword evidence="14" id="KW-0449">Lipoprotein</keyword>
<evidence type="ECO:0000259" key="18">
    <source>
        <dbReference type="Pfam" id="PF00149"/>
    </source>
</evidence>
<dbReference type="SUPFAM" id="SSF56300">
    <property type="entry name" value="Metallo-dependent phosphatases"/>
    <property type="match status" value="1"/>
</dbReference>
<evidence type="ECO:0000256" key="6">
    <source>
        <dbReference type="ARBA" id="ARBA00012643"/>
    </source>
</evidence>
<accession>A0A0M0HJC5</accession>
<feature type="signal peptide" evidence="17">
    <location>
        <begin position="1"/>
        <end position="25"/>
    </location>
</feature>
<comment type="catalytic activity">
    <reaction evidence="1">
        <text>a ribonucleoside 5'-phosphate + H2O = a ribonucleoside + phosphate</text>
        <dbReference type="Rhea" id="RHEA:12484"/>
        <dbReference type="ChEBI" id="CHEBI:15377"/>
        <dbReference type="ChEBI" id="CHEBI:18254"/>
        <dbReference type="ChEBI" id="CHEBI:43474"/>
        <dbReference type="ChEBI" id="CHEBI:58043"/>
        <dbReference type="EC" id="3.1.3.5"/>
    </reaction>
</comment>
<dbReference type="InterPro" id="IPR029052">
    <property type="entry name" value="Metallo-depent_PP-like"/>
</dbReference>
<dbReference type="OrthoDB" id="9803927at2"/>
<dbReference type="STRING" id="693.AKJ17_17000"/>
<reference evidence="21" key="1">
    <citation type="submission" date="2015-08" db="EMBL/GenBank/DDBJ databases">
        <title>Vibrio galatheae sp. nov., a novel member of the Vibrionaceae family isolated from the Solomon Islands.</title>
        <authorList>
            <person name="Giubergia S."/>
            <person name="Machado H."/>
            <person name="Mateiu R.V."/>
            <person name="Gram L."/>
        </authorList>
    </citation>
    <scope>NUCLEOTIDE SEQUENCE [LARGE SCALE GENOMIC DNA]</scope>
    <source>
        <strain evidence="21">DSM 19584</strain>
    </source>
</reference>
<keyword evidence="9 17" id="KW-0547">Nucleotide-binding</keyword>
<evidence type="ECO:0000256" key="2">
    <source>
        <dbReference type="ARBA" id="ARBA00001923"/>
    </source>
</evidence>
<dbReference type="FunFam" id="3.90.780.10:FF:000003">
    <property type="entry name" value="Protein UshA"/>
    <property type="match status" value="1"/>
</dbReference>
<comment type="cofactor">
    <cofactor evidence="2">
        <name>chloride</name>
        <dbReference type="ChEBI" id="CHEBI:17996"/>
    </cofactor>
</comment>
<dbReference type="RefSeq" id="WP_053397015.1">
    <property type="nucleotide sequence ID" value="NZ_LHPJ01000021.1"/>
</dbReference>
<dbReference type="Proteomes" id="UP000037515">
    <property type="component" value="Unassembled WGS sequence"/>
</dbReference>
<dbReference type="GO" id="GO:0009279">
    <property type="term" value="C:cell outer membrane"/>
    <property type="evidence" value="ECO:0007669"/>
    <property type="project" value="UniProtKB-SubCell"/>
</dbReference>
<dbReference type="InterPro" id="IPR006146">
    <property type="entry name" value="5'-Nucleotdase_CS"/>
</dbReference>
<comment type="cofactor">
    <cofactor evidence="3">
        <name>Mg(2+)</name>
        <dbReference type="ChEBI" id="CHEBI:18420"/>
    </cofactor>
</comment>
<evidence type="ECO:0000313" key="21">
    <source>
        <dbReference type="Proteomes" id="UP000037515"/>
    </source>
</evidence>
<evidence type="ECO:0000256" key="16">
    <source>
        <dbReference type="ARBA" id="ARBA00073952"/>
    </source>
</evidence>
<dbReference type="GO" id="GO:0046872">
    <property type="term" value="F:metal ion binding"/>
    <property type="evidence" value="ECO:0007669"/>
    <property type="project" value="UniProtKB-KW"/>
</dbReference>
<evidence type="ECO:0000256" key="1">
    <source>
        <dbReference type="ARBA" id="ARBA00000815"/>
    </source>
</evidence>
<dbReference type="EMBL" id="LHPJ01000021">
    <property type="protein sequence ID" value="KOO02126.1"/>
    <property type="molecule type" value="Genomic_DNA"/>
</dbReference>
<dbReference type="AlphaFoldDB" id="A0A0M0HJC5"/>
<dbReference type="FunFam" id="3.60.21.10:FF:000025">
    <property type="entry name" value="Protein UshA"/>
    <property type="match status" value="1"/>
</dbReference>
<keyword evidence="21" id="KW-1185">Reference proteome</keyword>
<dbReference type="PRINTS" id="PR01607">
    <property type="entry name" value="APYRASEFAMLY"/>
</dbReference>
<evidence type="ECO:0000256" key="9">
    <source>
        <dbReference type="ARBA" id="ARBA00022741"/>
    </source>
</evidence>
<dbReference type="PATRIC" id="fig|693.5.peg.3457"/>
<evidence type="ECO:0000259" key="19">
    <source>
        <dbReference type="Pfam" id="PF02872"/>
    </source>
</evidence>
<feature type="chain" id="PRO_5005395218" description="5'-nucleotidase" evidence="17">
    <location>
        <begin position="26"/>
        <end position="553"/>
    </location>
</feature>
<keyword evidence="7" id="KW-0479">Metal-binding</keyword>
<dbReference type="InterPro" id="IPR004843">
    <property type="entry name" value="Calcineurin-like_PHP"/>
</dbReference>
<dbReference type="GO" id="GO:0009166">
    <property type="term" value="P:nucleotide catabolic process"/>
    <property type="evidence" value="ECO:0007669"/>
    <property type="project" value="InterPro"/>
</dbReference>
<evidence type="ECO:0000256" key="5">
    <source>
        <dbReference type="ARBA" id="ARBA00006654"/>
    </source>
</evidence>
<dbReference type="GO" id="GO:0008768">
    <property type="term" value="F:UDP-sugar diphosphatase activity"/>
    <property type="evidence" value="ECO:0007669"/>
    <property type="project" value="TreeGrafter"/>
</dbReference>
<feature type="domain" description="5'-Nucleotidase C-terminal" evidence="19">
    <location>
        <begin position="368"/>
        <end position="512"/>
    </location>
</feature>
<evidence type="ECO:0000256" key="14">
    <source>
        <dbReference type="ARBA" id="ARBA00023288"/>
    </source>
</evidence>
<keyword evidence="11" id="KW-0472">Membrane</keyword>
<protein>
    <recommendedName>
        <fullName evidence="16">5'-nucleotidase</fullName>
        <ecNumber evidence="6">3.1.3.5</ecNumber>
    </recommendedName>
</protein>
<dbReference type="PROSITE" id="PS00786">
    <property type="entry name" value="5_NUCLEOTIDASE_2"/>
    <property type="match status" value="1"/>
</dbReference>
<evidence type="ECO:0000256" key="10">
    <source>
        <dbReference type="ARBA" id="ARBA00022801"/>
    </source>
</evidence>
<dbReference type="PROSITE" id="PS51257">
    <property type="entry name" value="PROKAR_LIPOPROTEIN"/>
    <property type="match status" value="1"/>
</dbReference>
<dbReference type="InterPro" id="IPR008334">
    <property type="entry name" value="5'-Nucleotdase_C"/>
</dbReference>
<gene>
    <name evidence="20" type="primary">ushA</name>
    <name evidence="20" type="ORF">AKJ17_17000</name>
</gene>
<evidence type="ECO:0000256" key="3">
    <source>
        <dbReference type="ARBA" id="ARBA00001946"/>
    </source>
</evidence>
<keyword evidence="10 17" id="KW-0378">Hydrolase</keyword>
<evidence type="ECO:0000256" key="8">
    <source>
        <dbReference type="ARBA" id="ARBA00022729"/>
    </source>
</evidence>
<dbReference type="NCBIfam" id="NF007109">
    <property type="entry name" value="PRK09558.1"/>
    <property type="match status" value="1"/>
</dbReference>
<evidence type="ECO:0000256" key="11">
    <source>
        <dbReference type="ARBA" id="ARBA00023136"/>
    </source>
</evidence>
<dbReference type="Pfam" id="PF02872">
    <property type="entry name" value="5_nucleotid_C"/>
    <property type="match status" value="1"/>
</dbReference>
<evidence type="ECO:0000256" key="12">
    <source>
        <dbReference type="ARBA" id="ARBA00023139"/>
    </source>
</evidence>
<comment type="function">
    <text evidence="15">Degradation of extracellular 5'-nucleotides for nutritional needs.</text>
</comment>
<evidence type="ECO:0000256" key="4">
    <source>
        <dbReference type="ARBA" id="ARBA00004459"/>
    </source>
</evidence>
<dbReference type="GO" id="GO:0000166">
    <property type="term" value="F:nucleotide binding"/>
    <property type="evidence" value="ECO:0007669"/>
    <property type="project" value="UniProtKB-KW"/>
</dbReference>
<sequence length="553" mass="60902">MKQGLIVKSALSAAILATLAGCATAPQHEWEADKTYKLTVLHTNDHHGRFWQNKYGEYGMAARKTLIDELRAEIKAEGGSVLLLSGGDINTGVPESDLQDAEPDFKGMSKIGYDAMALGNHEFDNPIEVLLQQKDWANFPMLSANIYDKKTGERMFQAYEVFEKQGIKIAVIGLTTEDTAKIGNPEFIGGIDFRDPKAEAKKLIAELEETEKPDLIFAVTHMGHYENGNRGVNAPGDVALARYLDEGSLDMIVGGHSQEPVCMEAPNVVKKNFKPSDECKPDMQNGTYIVQAHEWGKYVGRADYEFRNGELEMVSYDLIPVNLKKKIKVNGESQRVLIESEIAEDAEMLEFLRPYQEKGQAQLDVQIAETNGKLEGDRNVVRFQQTNLGRLIAASHMERAKADFAVMNSGGVRDSIAPGNVTYKDVLKVQPFANILTYTDMSGKEVLDYLNVVATKPVDSGAYAQFAGITMTVANGEVSNVFINGKQLRLDETYRFTVPSFNAAGGDGYPKLTGHPGFVNTGFVDAEVLKDFLEANSPVDVNKFAPSGEIVYK</sequence>